<dbReference type="PANTHER" id="PTHR44218">
    <property type="entry name" value="PROTEIN SPA1-RELATED 2"/>
    <property type="match status" value="1"/>
</dbReference>
<dbReference type="RefSeq" id="XP_048141197.1">
    <property type="nucleotide sequence ID" value="XM_048285240.1"/>
</dbReference>
<evidence type="ECO:0000256" key="3">
    <source>
        <dbReference type="PROSITE-ProRule" id="PRU00221"/>
    </source>
</evidence>
<evidence type="ECO:0000259" key="5">
    <source>
        <dbReference type="PROSITE" id="PS50011"/>
    </source>
</evidence>
<feature type="repeat" description="WD" evidence="3">
    <location>
        <begin position="921"/>
        <end position="961"/>
    </location>
</feature>
<dbReference type="InterPro" id="IPR044630">
    <property type="entry name" value="SPA1/2/3/4"/>
</dbReference>
<reference evidence="7 8" key="1">
    <citation type="submission" date="2025-05" db="UniProtKB">
        <authorList>
            <consortium name="RefSeq"/>
        </authorList>
    </citation>
    <scope>IDENTIFICATION</scope>
    <source>
        <tissue evidence="7 8">Leaf</tissue>
    </source>
</reference>
<evidence type="ECO:0000256" key="1">
    <source>
        <dbReference type="ARBA" id="ARBA00022574"/>
    </source>
</evidence>
<dbReference type="PANTHER" id="PTHR44218:SF15">
    <property type="entry name" value="PROTEIN SPA1-RELATED 2"/>
    <property type="match status" value="1"/>
</dbReference>
<dbReference type="Proteomes" id="UP000827889">
    <property type="component" value="Chromosome 9"/>
</dbReference>
<protein>
    <submittedName>
        <fullName evidence="7 8">Protein SPA1-RELATED 2</fullName>
    </submittedName>
</protein>
<feature type="region of interest" description="Disordered" evidence="4">
    <location>
        <begin position="246"/>
        <end position="269"/>
    </location>
</feature>
<dbReference type="GO" id="GO:0005634">
    <property type="term" value="C:nucleus"/>
    <property type="evidence" value="ECO:0007669"/>
    <property type="project" value="UniProtKB-SubCell"/>
</dbReference>
<feature type="domain" description="Protein kinase" evidence="5">
    <location>
        <begin position="151"/>
        <end position="558"/>
    </location>
</feature>
<dbReference type="PRINTS" id="PR00320">
    <property type="entry name" value="GPROTEINBRPT"/>
</dbReference>
<dbReference type="InterPro" id="IPR019775">
    <property type="entry name" value="WD40_repeat_CS"/>
</dbReference>
<name>A0A8B8N2M0_9MYRT</name>
<dbReference type="PROSITE" id="PS50011">
    <property type="entry name" value="PROTEIN_KINASE_DOM"/>
    <property type="match status" value="1"/>
</dbReference>
<evidence type="ECO:0000256" key="2">
    <source>
        <dbReference type="ARBA" id="ARBA00022737"/>
    </source>
</evidence>
<accession>A0A8B8P8E3</accession>
<dbReference type="InterPro" id="IPR001680">
    <property type="entry name" value="WD40_rpt"/>
</dbReference>
<dbReference type="SUPFAM" id="SSF56112">
    <property type="entry name" value="Protein kinase-like (PK-like)"/>
    <property type="match status" value="1"/>
</dbReference>
<dbReference type="GO" id="GO:0009640">
    <property type="term" value="P:photomorphogenesis"/>
    <property type="evidence" value="ECO:0007669"/>
    <property type="project" value="InterPro"/>
</dbReference>
<gene>
    <name evidence="7 8" type="primary">LOC115729825</name>
</gene>
<dbReference type="PROSITE" id="PS00678">
    <property type="entry name" value="WD_REPEATS_1"/>
    <property type="match status" value="1"/>
</dbReference>
<evidence type="ECO:0000313" key="8">
    <source>
        <dbReference type="RefSeq" id="XP_048141197.1"/>
    </source>
</evidence>
<evidence type="ECO:0000256" key="4">
    <source>
        <dbReference type="SAM" id="MobiDB-lite"/>
    </source>
</evidence>
<keyword evidence="1 3" id="KW-0853">WD repeat</keyword>
<feature type="repeat" description="WD" evidence="3">
    <location>
        <begin position="835"/>
        <end position="877"/>
    </location>
</feature>
<dbReference type="Pfam" id="PF00400">
    <property type="entry name" value="WD40"/>
    <property type="match status" value="2"/>
</dbReference>
<accession>A0A8B8N2M0</accession>
<keyword evidence="2" id="KW-0677">Repeat</keyword>
<dbReference type="AlphaFoldDB" id="A0A8B8N2M0"/>
<dbReference type="SMART" id="SM00320">
    <property type="entry name" value="WD40"/>
    <property type="match status" value="7"/>
</dbReference>
<dbReference type="Gene3D" id="2.130.10.10">
    <property type="entry name" value="YVTN repeat-like/Quinoprotein amine dehydrogenase"/>
    <property type="match status" value="1"/>
</dbReference>
<sequence length="1060" mass="116755">MDEGVGDEVAALDAAEGGHLQSKESEYSRKTESGSMLESQEMIIPGEDEYHENASRVLADILDGKNVNKIFSSLDPLDRPSVSPHSMDDVSGLVEELTVMNCDNLNLAMVGTSKSSGRMGTRINQWQHIYQTAGRSANSSSHGYPVNREGNSISEDIGGPSFSELLSQKASRGDRNETMEHPPHSENKEPLGGVLANGGIRTKMLSKSGFSEFFVKNTLKGKGIIFRGPPTNNLCVESKSQNNLNAASGSKMASDASLSSNPSSVVPSTRGTCGTNIVFSSDPGGVNLREWLSGAHRDVNKVERLNIFKQIVDLVDHSHSKGIALHDSRPSHFTVLPSNRVKYVGSSLGGEISGTFGDKHLPSNSNQIIEKRVLEHGLVRPYSSSAKKQKLNEGINYVRQRPQYYSRPGLKAEAMSGSEMSIGDPQYSGYVCSAKKPSTEYGSQKSGEIPALSAAAESLTTARYQLEEKWYKSPEELNEGSSHTASNMYCLGVFLFELLGRFDCEKARNAAMMNLRHRILPPSFLSENPKEAGFCLWLLHPDPSSRPTCREILESEVLSGLKEVCPEELSSSIEQDDAESELLLHFLITSKEHKQKCASKLVENISCLEADIKEIGRRRHAIGLADSFDPKENKLYLKELSTPEIPPHLSPVLNPVESRWMGSMGQLESAYFSMRSRMQLPETDSTTRADNDVLKNCENGGLPNNSEEQKDGSDRLGAFFNGLCKYARYSKFAVRGILRNGEFNSSANVICSLSFDRDEDYFAAAGISKKIKIFEFDALFNRSVDIHYPVIEMLNRSKLSCTCWNNYIRNYLASTDYDGVVKLWDASTGQGFSEFREHEKRAWSVDFSPVCPTKLASGSDDCSVKLWSINERSCLGTIRSIANVCCVQFSPHSTHLLAFGSADYRTYCYDLRNARTPWCVLAGHEKAVSYVKFLDSETIVTASTDNTLKLWDLNKTSSSGPSNNACSLTFSGHTNEKNFVGLSVANGYITCGSETNEVFTYYRSLPMPITSYKFGSIDPISGKETEDDNGQFVSSVCWRGKSDMVVAANSSGCIKVLQMV</sequence>
<feature type="region of interest" description="Disordered" evidence="4">
    <location>
        <begin position="134"/>
        <end position="193"/>
    </location>
</feature>
<feature type="repeat" description="WD" evidence="3">
    <location>
        <begin position="810"/>
        <end position="834"/>
    </location>
</feature>
<feature type="region of interest" description="Disordered" evidence="4">
    <location>
        <begin position="1"/>
        <end position="37"/>
    </location>
</feature>
<organism evidence="6 7">
    <name type="scientific">Rhodamnia argentea</name>
    <dbReference type="NCBI Taxonomy" id="178133"/>
    <lineage>
        <taxon>Eukaryota</taxon>
        <taxon>Viridiplantae</taxon>
        <taxon>Streptophyta</taxon>
        <taxon>Embryophyta</taxon>
        <taxon>Tracheophyta</taxon>
        <taxon>Spermatophyta</taxon>
        <taxon>Magnoliopsida</taxon>
        <taxon>eudicotyledons</taxon>
        <taxon>Gunneridae</taxon>
        <taxon>Pentapetalae</taxon>
        <taxon>rosids</taxon>
        <taxon>malvids</taxon>
        <taxon>Myrtales</taxon>
        <taxon>Myrtaceae</taxon>
        <taxon>Myrtoideae</taxon>
        <taxon>Myrteae</taxon>
        <taxon>Australasian group</taxon>
        <taxon>Rhodamnia</taxon>
    </lineage>
</organism>
<dbReference type="InterPro" id="IPR011009">
    <property type="entry name" value="Kinase-like_dom_sf"/>
</dbReference>
<dbReference type="PROSITE" id="PS50082">
    <property type="entry name" value="WD_REPEATS_2"/>
    <property type="match status" value="3"/>
</dbReference>
<proteinExistence type="predicted"/>
<dbReference type="GO" id="GO:0042802">
    <property type="term" value="F:identical protein binding"/>
    <property type="evidence" value="ECO:0007669"/>
    <property type="project" value="UniProtKB-ARBA"/>
</dbReference>
<dbReference type="PROSITE" id="PS50294">
    <property type="entry name" value="WD_REPEATS_REGION"/>
    <property type="match status" value="2"/>
</dbReference>
<feature type="compositionally biased region" description="Low complexity" evidence="4">
    <location>
        <begin position="253"/>
        <end position="268"/>
    </location>
</feature>
<evidence type="ECO:0000313" key="7">
    <source>
        <dbReference type="RefSeq" id="XP_030516319.2"/>
    </source>
</evidence>
<dbReference type="SUPFAM" id="SSF50978">
    <property type="entry name" value="WD40 repeat-like"/>
    <property type="match status" value="1"/>
</dbReference>
<feature type="compositionally biased region" description="Basic and acidic residues" evidence="4">
    <location>
        <begin position="171"/>
        <end position="189"/>
    </location>
</feature>
<dbReference type="InterPro" id="IPR015943">
    <property type="entry name" value="WD40/YVTN_repeat-like_dom_sf"/>
</dbReference>
<dbReference type="GO" id="GO:0004672">
    <property type="term" value="F:protein kinase activity"/>
    <property type="evidence" value="ECO:0007669"/>
    <property type="project" value="InterPro"/>
</dbReference>
<keyword evidence="6" id="KW-1185">Reference proteome</keyword>
<dbReference type="InterPro" id="IPR036322">
    <property type="entry name" value="WD40_repeat_dom_sf"/>
</dbReference>
<dbReference type="RefSeq" id="XP_030516319.2">
    <property type="nucleotide sequence ID" value="XM_030660459.2"/>
</dbReference>
<dbReference type="Gene3D" id="1.10.510.10">
    <property type="entry name" value="Transferase(Phosphotransferase) domain 1"/>
    <property type="match status" value="1"/>
</dbReference>
<dbReference type="GO" id="GO:0005524">
    <property type="term" value="F:ATP binding"/>
    <property type="evidence" value="ECO:0007669"/>
    <property type="project" value="InterPro"/>
</dbReference>
<evidence type="ECO:0000313" key="6">
    <source>
        <dbReference type="Proteomes" id="UP000827889"/>
    </source>
</evidence>
<dbReference type="InterPro" id="IPR020472">
    <property type="entry name" value="WD40_PAC1"/>
</dbReference>
<feature type="compositionally biased region" description="Basic and acidic residues" evidence="4">
    <location>
        <begin position="21"/>
        <end position="32"/>
    </location>
</feature>
<dbReference type="InterPro" id="IPR000719">
    <property type="entry name" value="Prot_kinase_dom"/>
</dbReference>
<dbReference type="GO" id="GO:0009585">
    <property type="term" value="P:red, far-red light phototransduction"/>
    <property type="evidence" value="ECO:0007669"/>
    <property type="project" value="UniProtKB-KW"/>
</dbReference>
<dbReference type="GeneID" id="115729825"/>
<dbReference type="KEGG" id="rarg:115729825"/>